<dbReference type="AlphaFoldDB" id="A0AAU8BMR2"/>
<keyword evidence="1" id="KW-0732">Signal</keyword>
<feature type="chain" id="PRO_5043324997" description="Lipoprotein" evidence="1">
    <location>
        <begin position="28"/>
        <end position="200"/>
    </location>
</feature>
<evidence type="ECO:0000313" key="2">
    <source>
        <dbReference type="EMBL" id="XCD17990.1"/>
    </source>
</evidence>
<dbReference type="EMBL" id="CP115921">
    <property type="protein sequence ID" value="XCD17990.1"/>
    <property type="molecule type" value="Genomic_DNA"/>
</dbReference>
<organism evidence="2">
    <name type="scientific">Vibrio chaetopteri</name>
    <dbReference type="NCBI Taxonomy" id="3016528"/>
    <lineage>
        <taxon>Bacteria</taxon>
        <taxon>Pseudomonadati</taxon>
        <taxon>Pseudomonadota</taxon>
        <taxon>Gammaproteobacteria</taxon>
        <taxon>Vibrionales</taxon>
        <taxon>Vibrionaceae</taxon>
        <taxon>Vibrio</taxon>
    </lineage>
</organism>
<dbReference type="PROSITE" id="PS51257">
    <property type="entry name" value="PROKAR_LIPOPROTEIN"/>
    <property type="match status" value="1"/>
</dbReference>
<dbReference type="RefSeq" id="WP_353499149.1">
    <property type="nucleotide sequence ID" value="NZ_CP115921.1"/>
</dbReference>
<evidence type="ECO:0008006" key="3">
    <source>
        <dbReference type="Google" id="ProtNLM"/>
    </source>
</evidence>
<protein>
    <recommendedName>
        <fullName evidence="3">Lipoprotein</fullName>
    </recommendedName>
</protein>
<proteinExistence type="predicted"/>
<name>A0AAU8BMR2_9VIBR</name>
<accession>A0AAU8BMR2</accession>
<feature type="signal peptide" evidence="1">
    <location>
        <begin position="1"/>
        <end position="27"/>
    </location>
</feature>
<sequence>MFKRVYRDQPVKWLIMSALMVLVQGCATQPATTVANASSCEGSVLLPSPLAGKFKSVDDPKLLDKAMGEPLAGGLCQGAVYQSTEEVTIYRAWNSTNPGSQFGSWWALTKPAGKTADYRKDYEICYQWSPLDKLVQCTLKVGSTVVVGNGQSAKCSDYLEYPVSEAQQVFIESASDAMFDCSGFDSMMSWQPESQGLANQ</sequence>
<reference evidence="2" key="1">
    <citation type="submission" date="2023-01" db="EMBL/GenBank/DDBJ databases">
        <title>Vibrio sp. CB1-14 genome sequencing.</title>
        <authorList>
            <person name="Otstavnykh N."/>
            <person name="Isaeva M."/>
            <person name="Meleshko D."/>
        </authorList>
    </citation>
    <scope>NUCLEOTIDE SEQUENCE</scope>
    <source>
        <strain evidence="2">CB1-14</strain>
    </source>
</reference>
<evidence type="ECO:0000256" key="1">
    <source>
        <dbReference type="SAM" id="SignalP"/>
    </source>
</evidence>
<gene>
    <name evidence="2" type="ORF">PG915_22170</name>
</gene>
<dbReference type="KEGG" id="vck:PG915_22170"/>